<evidence type="ECO:0000256" key="1">
    <source>
        <dbReference type="SAM" id="MobiDB-lite"/>
    </source>
</evidence>
<name>A0A0H5C8Q3_CYBJN</name>
<dbReference type="AlphaFoldDB" id="A0A0H5C8Q3"/>
<feature type="region of interest" description="Disordered" evidence="1">
    <location>
        <begin position="162"/>
        <end position="209"/>
    </location>
</feature>
<reference evidence="3" key="1">
    <citation type="journal article" date="2015" name="J. Biotechnol.">
        <title>The structure of the Cyberlindnera jadinii genome and its relation to Candida utilis analyzed by the occurrence of single nucleotide polymorphisms.</title>
        <authorList>
            <person name="Rupp O."/>
            <person name="Brinkrolf K."/>
            <person name="Buerth C."/>
            <person name="Kunigo M."/>
            <person name="Schneider J."/>
            <person name="Jaenicke S."/>
            <person name="Goesmann A."/>
            <person name="Puehler A."/>
            <person name="Jaeger K.-E."/>
            <person name="Ernst J.F."/>
        </authorList>
    </citation>
    <scope>NUCLEOTIDE SEQUENCE [LARGE SCALE GENOMIC DNA]</scope>
    <source>
        <strain evidence="3">ATCC 18201 / CBS 1600 / BCRC 20928 / JCM 3617 / NBRC 0987 / NRRL Y-1542</strain>
    </source>
</reference>
<accession>A0A0H5C8Q3</accession>
<organism evidence="2 3">
    <name type="scientific">Cyberlindnera jadinii (strain ATCC 18201 / CBS 1600 / BCRC 20928 / JCM 3617 / NBRC 0987 / NRRL Y-1542)</name>
    <name type="common">Torula yeast</name>
    <name type="synonym">Candida utilis</name>
    <dbReference type="NCBI Taxonomy" id="983966"/>
    <lineage>
        <taxon>Eukaryota</taxon>
        <taxon>Fungi</taxon>
        <taxon>Dikarya</taxon>
        <taxon>Ascomycota</taxon>
        <taxon>Saccharomycotina</taxon>
        <taxon>Saccharomycetes</taxon>
        <taxon>Phaffomycetales</taxon>
        <taxon>Phaffomycetaceae</taxon>
        <taxon>Cyberlindnera</taxon>
    </lineage>
</organism>
<feature type="region of interest" description="Disordered" evidence="1">
    <location>
        <begin position="301"/>
        <end position="349"/>
    </location>
</feature>
<sequence>MDNSFAFEGNDINGSSLQDNFENIFSNIDDQTPFSLTGSQYQTGFPLTGLDDINTPPSTDALNISEPRAGFNTMGAINDIAQENGQGFQDLLVSAPFFDIPMDSTTSAQQYRFTEAHPSVSSSIQSTPFDNSSPMENYGAVFNQTQQELPGRSTELFRRGSTSMLVPPKKSSPKLTTLSPGLDAVSAQTKPVETRGRKRRSGPKSKNSLDSRLSLVRLGEVLNTSSLAETIEIEKFVLDIFENTLGFPMGRRTWIRDTSDEYREKMLNALHELVAPTYPKMTRSLLETVIKRATYSMMQGRLRKERRAASKQAKKQMNKPDKKTGTKNENKVTTTEKPEVEQEEHMEDSLEDLVVSLDDLPSFAYDYEVDGPSL</sequence>
<feature type="compositionally biased region" description="Basic and acidic residues" evidence="1">
    <location>
        <begin position="318"/>
        <end position="340"/>
    </location>
</feature>
<proteinExistence type="predicted"/>
<evidence type="ECO:0000313" key="2">
    <source>
        <dbReference type="EMBL" id="CEP24613.1"/>
    </source>
</evidence>
<protein>
    <submittedName>
        <fullName evidence="2">Uncharacterized protein</fullName>
    </submittedName>
</protein>
<gene>
    <name evidence="2" type="ORF">BN1211_5484</name>
</gene>
<dbReference type="Proteomes" id="UP000038830">
    <property type="component" value="Unassembled WGS sequence"/>
</dbReference>
<evidence type="ECO:0000313" key="3">
    <source>
        <dbReference type="Proteomes" id="UP000038830"/>
    </source>
</evidence>
<dbReference type="EMBL" id="CDQK01000006">
    <property type="protein sequence ID" value="CEP24613.1"/>
    <property type="molecule type" value="Genomic_DNA"/>
</dbReference>